<feature type="transmembrane region" description="Helical" evidence="6">
    <location>
        <begin position="76"/>
        <end position="101"/>
    </location>
</feature>
<reference evidence="8" key="1">
    <citation type="submission" date="2025-08" db="UniProtKB">
        <authorList>
            <consortium name="RefSeq"/>
        </authorList>
    </citation>
    <scope>IDENTIFICATION</scope>
    <source>
        <tissue evidence="8">Kidney</tissue>
    </source>
</reference>
<dbReference type="Proteomes" id="UP000081671">
    <property type="component" value="Unplaced"/>
</dbReference>
<comment type="subcellular location">
    <subcellularLocation>
        <location evidence="1">Membrane</location>
        <topology evidence="1">Multi-pass membrane protein</topology>
    </subcellularLocation>
</comment>
<evidence type="ECO:0000256" key="1">
    <source>
        <dbReference type="ARBA" id="ARBA00004141"/>
    </source>
</evidence>
<dbReference type="OrthoDB" id="10071849at2759"/>
<dbReference type="InterPro" id="IPR030417">
    <property type="entry name" value="MS4A"/>
</dbReference>
<dbReference type="GeneID" id="105995534"/>
<dbReference type="PANTHER" id="PTHR23320:SF128">
    <property type="entry name" value="MEMBRANE-SPANNING 4-DOMAINS SUBFAMILY A MEMBER 4A"/>
    <property type="match status" value="1"/>
</dbReference>
<dbReference type="RefSeq" id="XP_012884739.1">
    <property type="nucleotide sequence ID" value="XM_013029285.1"/>
</dbReference>
<evidence type="ECO:0000256" key="4">
    <source>
        <dbReference type="ARBA" id="ARBA00022989"/>
    </source>
</evidence>
<protein>
    <submittedName>
        <fullName evidence="8">Membrane-spanning 4-domains subfamily A member 4A-like isoform X2</fullName>
    </submittedName>
</protein>
<evidence type="ECO:0000313" key="8">
    <source>
        <dbReference type="RefSeq" id="XP_012884739.1"/>
    </source>
</evidence>
<dbReference type="PANTHER" id="PTHR23320">
    <property type="entry name" value="MEMBRANE-SPANNING 4-DOMAINS SUBFAMILY A MS4A -RELATED"/>
    <property type="match status" value="1"/>
</dbReference>
<feature type="transmembrane region" description="Helical" evidence="6">
    <location>
        <begin position="113"/>
        <end position="139"/>
    </location>
</feature>
<sequence length="184" mass="19257">MTTMQAPGQTTLEASFGVQQLGQPVGLHSYLWKGLTEKFLKGEPKILGFIISGSLSTAAGIRMTRGLVQGSVGLNITSSVLAVAGIIISAISLSILSYGFYYCGYDEGFNSCFIILGLDGVVLLLSVLEFCIAISLSVFGCKVTCCNPGGVVLIVPSNPPREEKASPVLLEGGLIPPKGQDQNV</sequence>
<evidence type="ECO:0000256" key="3">
    <source>
        <dbReference type="ARBA" id="ARBA00022692"/>
    </source>
</evidence>
<dbReference type="InterPro" id="IPR007237">
    <property type="entry name" value="CD20-like"/>
</dbReference>
<keyword evidence="7" id="KW-1185">Reference proteome</keyword>
<dbReference type="GO" id="GO:0005794">
    <property type="term" value="C:Golgi apparatus"/>
    <property type="evidence" value="ECO:0007669"/>
    <property type="project" value="TreeGrafter"/>
</dbReference>
<evidence type="ECO:0000313" key="7">
    <source>
        <dbReference type="Proteomes" id="UP000081671"/>
    </source>
</evidence>
<keyword evidence="5 6" id="KW-0472">Membrane</keyword>
<name>A0A1S3G910_DIPOR</name>
<organism evidence="7 8">
    <name type="scientific">Dipodomys ordii</name>
    <name type="common">Ord's kangaroo rat</name>
    <dbReference type="NCBI Taxonomy" id="10020"/>
    <lineage>
        <taxon>Eukaryota</taxon>
        <taxon>Metazoa</taxon>
        <taxon>Chordata</taxon>
        <taxon>Craniata</taxon>
        <taxon>Vertebrata</taxon>
        <taxon>Euteleostomi</taxon>
        <taxon>Mammalia</taxon>
        <taxon>Eutheria</taxon>
        <taxon>Euarchontoglires</taxon>
        <taxon>Glires</taxon>
        <taxon>Rodentia</taxon>
        <taxon>Castorimorpha</taxon>
        <taxon>Heteromyidae</taxon>
        <taxon>Dipodomyinae</taxon>
        <taxon>Dipodomys</taxon>
    </lineage>
</organism>
<accession>A0A1S3G910</accession>
<gene>
    <name evidence="8" type="primary">LOC105995534</name>
</gene>
<dbReference type="GO" id="GO:0005886">
    <property type="term" value="C:plasma membrane"/>
    <property type="evidence" value="ECO:0007669"/>
    <property type="project" value="TreeGrafter"/>
</dbReference>
<evidence type="ECO:0000256" key="2">
    <source>
        <dbReference type="ARBA" id="ARBA00009565"/>
    </source>
</evidence>
<evidence type="ECO:0000256" key="6">
    <source>
        <dbReference type="SAM" id="Phobius"/>
    </source>
</evidence>
<dbReference type="Pfam" id="PF04103">
    <property type="entry name" value="CD20"/>
    <property type="match status" value="1"/>
</dbReference>
<keyword evidence="4 6" id="KW-1133">Transmembrane helix</keyword>
<evidence type="ECO:0000256" key="5">
    <source>
        <dbReference type="ARBA" id="ARBA00023136"/>
    </source>
</evidence>
<comment type="similarity">
    <text evidence="2">Belongs to the MS4A family.</text>
</comment>
<keyword evidence="3 6" id="KW-0812">Transmembrane</keyword>
<proteinExistence type="inferred from homology"/>
<dbReference type="AlphaFoldDB" id="A0A1S3G910"/>